<dbReference type="RefSeq" id="WP_160045041.1">
    <property type="nucleotide sequence ID" value="NZ_BORQ01000006.1"/>
</dbReference>
<dbReference type="Proteomes" id="UP000679779">
    <property type="component" value="Unassembled WGS sequence"/>
</dbReference>
<dbReference type="EMBL" id="BORQ01000006">
    <property type="protein sequence ID" value="GIO33635.1"/>
    <property type="molecule type" value="Genomic_DNA"/>
</dbReference>
<dbReference type="InterPro" id="IPR033889">
    <property type="entry name" value="LanC"/>
</dbReference>
<feature type="binding site" evidence="1">
    <location>
        <position position="365"/>
    </location>
    <ligand>
        <name>Zn(2+)</name>
        <dbReference type="ChEBI" id="CHEBI:29105"/>
    </ligand>
</feature>
<dbReference type="PRINTS" id="PR01950">
    <property type="entry name" value="LANCSUPER"/>
</dbReference>
<dbReference type="GO" id="GO:0046872">
    <property type="term" value="F:metal ion binding"/>
    <property type="evidence" value="ECO:0007669"/>
    <property type="project" value="UniProtKB-KW"/>
</dbReference>
<keyword evidence="1" id="KW-0479">Metal-binding</keyword>
<gene>
    <name evidence="2" type="ORF">J2TS6_47760</name>
</gene>
<comment type="caution">
    <text evidence="2">The sequence shown here is derived from an EMBL/GenBank/DDBJ whole genome shotgun (WGS) entry which is preliminary data.</text>
</comment>
<evidence type="ECO:0000313" key="3">
    <source>
        <dbReference type="Proteomes" id="UP000679779"/>
    </source>
</evidence>
<dbReference type="InterPro" id="IPR007822">
    <property type="entry name" value="LANC-like"/>
</dbReference>
<name>A0A919XNI2_9BACL</name>
<reference evidence="2" key="1">
    <citation type="submission" date="2021-03" db="EMBL/GenBank/DDBJ databases">
        <title>Antimicrobial resistance genes in bacteria isolated from Japanese honey, and their potential for conferring macrolide and lincosamide resistance in the American foulbrood pathogen Paenibacillus larvae.</title>
        <authorList>
            <person name="Okamoto M."/>
            <person name="Kumagai M."/>
            <person name="Kanamori H."/>
            <person name="Takamatsu D."/>
        </authorList>
    </citation>
    <scope>NUCLEOTIDE SEQUENCE</scope>
    <source>
        <strain evidence="2">J2TS6</strain>
    </source>
</reference>
<evidence type="ECO:0000313" key="2">
    <source>
        <dbReference type="EMBL" id="GIO33635.1"/>
    </source>
</evidence>
<dbReference type="SMART" id="SM01260">
    <property type="entry name" value="LANC_like"/>
    <property type="match status" value="1"/>
</dbReference>
<dbReference type="CDD" id="cd04793">
    <property type="entry name" value="LanC"/>
    <property type="match status" value="1"/>
</dbReference>
<feature type="binding site" evidence="1">
    <location>
        <position position="364"/>
    </location>
    <ligand>
        <name>Zn(2+)</name>
        <dbReference type="ChEBI" id="CHEBI:29105"/>
    </ligand>
</feature>
<keyword evidence="3" id="KW-1185">Reference proteome</keyword>
<dbReference type="GO" id="GO:0031179">
    <property type="term" value="P:peptide modification"/>
    <property type="evidence" value="ECO:0007669"/>
    <property type="project" value="InterPro"/>
</dbReference>
<dbReference type="AlphaFoldDB" id="A0A919XNI2"/>
<accession>A0A919XNI2</accession>
<proteinExistence type="predicted"/>
<evidence type="ECO:0000256" key="1">
    <source>
        <dbReference type="PIRSR" id="PIRSR607822-1"/>
    </source>
</evidence>
<dbReference type="PRINTS" id="PR01955">
    <property type="entry name" value="LANCFRANKIA"/>
</dbReference>
<sequence length="457" mass="51561">MKNDISIVKEHHSERLPRKAKEISKEIAVRLRDPKFVFEAVHSKGNVLTDSELFPWGDISLSHGYPGNIHLLSLWREMDDTFDWQEAIHSNLLEIQSYLAKYGTRDISLFSGWTGIASSVLAASNHGEFYNQFLNQIHQWMASLIEERLQTSTELMKQKNGVPVEMFDTISGAAGLGRYLLKNPSDPNLSPLIEPTINFLIDLTKPIRLDGKTVPGWFTPSKLHLMERDRQRFPTGSLNCGMAHGIPGPLALLSTAYNSGIELPGQYGAIECIAEWLLDVQGEDEYGTYWPHMIPLEYYKNDSKHNLQRQREAWCYGTPGVAYALYTASKSLNNIELKQHALRSFIQSVKCECEQNNMNSPSICHGLSGLLLMCWRMWNNSKEPALEPLIHQLSAELLHRFDPSHPLGFMDAEPAADDTMRWLTKAGLLEGAAGIGATLFGIAEQQTNDWDYLLMLS</sequence>
<dbReference type="SUPFAM" id="SSF158745">
    <property type="entry name" value="LanC-like"/>
    <property type="match status" value="1"/>
</dbReference>
<feature type="binding site" evidence="1">
    <location>
        <position position="315"/>
    </location>
    <ligand>
        <name>Zn(2+)</name>
        <dbReference type="ChEBI" id="CHEBI:29105"/>
    </ligand>
</feature>
<protein>
    <recommendedName>
        <fullName evidence="4">Lantibiotic biosynthesis protein</fullName>
    </recommendedName>
</protein>
<evidence type="ECO:0008006" key="4">
    <source>
        <dbReference type="Google" id="ProtNLM"/>
    </source>
</evidence>
<keyword evidence="1" id="KW-0862">Zinc</keyword>
<organism evidence="2 3">
    <name type="scientific">Paenibacillus albilobatus</name>
    <dbReference type="NCBI Taxonomy" id="2716884"/>
    <lineage>
        <taxon>Bacteria</taxon>
        <taxon>Bacillati</taxon>
        <taxon>Bacillota</taxon>
        <taxon>Bacilli</taxon>
        <taxon>Bacillales</taxon>
        <taxon>Paenibacillaceae</taxon>
        <taxon>Paenibacillus</taxon>
    </lineage>
</organism>
<dbReference type="Gene3D" id="1.50.10.20">
    <property type="match status" value="1"/>
</dbReference>
<dbReference type="Pfam" id="PF05147">
    <property type="entry name" value="LANC_like"/>
    <property type="match status" value="1"/>
</dbReference>